<dbReference type="PROSITE" id="PS50862">
    <property type="entry name" value="AA_TRNA_LIGASE_II"/>
    <property type="match status" value="1"/>
</dbReference>
<dbReference type="GO" id="GO:0005737">
    <property type="term" value="C:cytoplasm"/>
    <property type="evidence" value="ECO:0007669"/>
    <property type="project" value="UniProtKB-SubCell"/>
</dbReference>
<dbReference type="Gene3D" id="3.30.930.10">
    <property type="entry name" value="Bira Bifunctional Protein, Domain 2"/>
    <property type="match status" value="1"/>
</dbReference>
<evidence type="ECO:0000256" key="12">
    <source>
        <dbReference type="ARBA" id="ARBA00049255"/>
    </source>
</evidence>
<dbReference type="GO" id="GO:0000049">
    <property type="term" value="F:tRNA binding"/>
    <property type="evidence" value="ECO:0007669"/>
    <property type="project" value="InterPro"/>
</dbReference>
<dbReference type="PATRIC" id="fig|1619005.3.peg.782"/>
<comment type="cofactor">
    <cofactor evidence="13">
        <name>Mg(2+)</name>
        <dbReference type="ChEBI" id="CHEBI:18420"/>
    </cofactor>
    <text evidence="13">Binds 2 magnesium ions per tetramer.</text>
</comment>
<keyword evidence="10 13" id="KW-0648">Protein biosynthesis</keyword>
<organism evidence="15 16">
    <name type="scientific">Candidatus Wolfebacteria bacterium GW2011_GWA2_47_9b</name>
    <dbReference type="NCBI Taxonomy" id="1619005"/>
    <lineage>
        <taxon>Bacteria</taxon>
        <taxon>Candidatus Wolfeibacteriota</taxon>
    </lineage>
</organism>
<sequence length="336" mass="38804">MLDKLKTIKTSFQQDIAAAADLEQWEAMRVKYLGRKSQLSEVMSMMKTLSAEQKRDIGKQANEVRLYLEAVLEDMRNALEAKGAHANQIDVTRPGVKTTAGHLHPLTRVEDEIKRIFLSMNFSVVEGPEVETEHYNFDALNIPANHPAREMWDTFWVKPGSKTAGAPRNLLRTHTSPMQIRYMEKHTPPFQIIVPGRVFRYEATDASHEINFYQMEGLMVGPDVSLANFKYIIEEFFKEFFNDPDMQFRFRPSYFPFVEPGVEVDIKRKGDSKWLEVMGAGMVHRNVLKAVGYDPNIVQGFAFGMGTDRLAMLKYKIPDIRFFYNGDLRFIKQFKK</sequence>
<protein>
    <recommendedName>
        <fullName evidence="13">Phenylalanine--tRNA ligase alpha subunit</fullName>
        <ecNumber evidence="13">6.1.1.20</ecNumber>
    </recommendedName>
    <alternativeName>
        <fullName evidence="13">Phenylalanyl-tRNA synthetase alpha subunit</fullName>
        <shortName evidence="13">PheRS</shortName>
    </alternativeName>
</protein>
<keyword evidence="8 13" id="KW-0067">ATP-binding</keyword>
<dbReference type="InterPro" id="IPR045864">
    <property type="entry name" value="aa-tRNA-synth_II/BPL/LPL"/>
</dbReference>
<evidence type="ECO:0000256" key="6">
    <source>
        <dbReference type="ARBA" id="ARBA00022723"/>
    </source>
</evidence>
<gene>
    <name evidence="13" type="primary">pheS</name>
    <name evidence="15" type="ORF">UY19_C0014G0043</name>
</gene>
<dbReference type="InterPro" id="IPR004188">
    <property type="entry name" value="Phe-tRNA_ligase_II_N"/>
</dbReference>
<dbReference type="InterPro" id="IPR022911">
    <property type="entry name" value="Phe_tRNA_ligase_alpha1_bac"/>
</dbReference>
<dbReference type="Pfam" id="PF01409">
    <property type="entry name" value="tRNA-synt_2d"/>
    <property type="match status" value="1"/>
</dbReference>
<feature type="binding site" evidence="13">
    <location>
        <position position="259"/>
    </location>
    <ligand>
        <name>Mg(2+)</name>
        <dbReference type="ChEBI" id="CHEBI:18420"/>
        <note>shared with beta subunit</note>
    </ligand>
</feature>
<dbReference type="AlphaFoldDB" id="A0A0G1WGI9"/>
<comment type="subcellular location">
    <subcellularLocation>
        <location evidence="1 13">Cytoplasm</location>
    </subcellularLocation>
</comment>
<dbReference type="HAMAP" id="MF_00281">
    <property type="entry name" value="Phe_tRNA_synth_alpha1"/>
    <property type="match status" value="1"/>
</dbReference>
<dbReference type="SUPFAM" id="SSF55681">
    <property type="entry name" value="Class II aaRS and biotin synthetases"/>
    <property type="match status" value="1"/>
</dbReference>
<reference evidence="15 16" key="1">
    <citation type="journal article" date="2015" name="Nature">
        <title>rRNA introns, odd ribosomes, and small enigmatic genomes across a large radiation of phyla.</title>
        <authorList>
            <person name="Brown C.T."/>
            <person name="Hug L.A."/>
            <person name="Thomas B.C."/>
            <person name="Sharon I."/>
            <person name="Castelle C.J."/>
            <person name="Singh A."/>
            <person name="Wilkins M.J."/>
            <person name="Williams K.H."/>
            <person name="Banfield J.F."/>
        </authorList>
    </citation>
    <scope>NUCLEOTIDE SEQUENCE [LARGE SCALE GENOMIC DNA]</scope>
</reference>
<evidence type="ECO:0000256" key="5">
    <source>
        <dbReference type="ARBA" id="ARBA00022598"/>
    </source>
</evidence>
<evidence type="ECO:0000313" key="15">
    <source>
        <dbReference type="EMBL" id="KKU89443.1"/>
    </source>
</evidence>
<dbReference type="Pfam" id="PF02912">
    <property type="entry name" value="Phe_tRNA-synt_N"/>
    <property type="match status" value="1"/>
</dbReference>
<dbReference type="InterPro" id="IPR006195">
    <property type="entry name" value="aa-tRNA-synth_II"/>
</dbReference>
<evidence type="ECO:0000256" key="10">
    <source>
        <dbReference type="ARBA" id="ARBA00022917"/>
    </source>
</evidence>
<dbReference type="PANTHER" id="PTHR11538:SF41">
    <property type="entry name" value="PHENYLALANINE--TRNA LIGASE, MITOCHONDRIAL"/>
    <property type="match status" value="1"/>
</dbReference>
<dbReference type="Proteomes" id="UP000033882">
    <property type="component" value="Unassembled WGS sequence"/>
</dbReference>
<dbReference type="InterPro" id="IPR010978">
    <property type="entry name" value="tRNA-bd_arm"/>
</dbReference>
<dbReference type="CDD" id="cd00496">
    <property type="entry name" value="PheRS_alpha_core"/>
    <property type="match status" value="1"/>
</dbReference>
<evidence type="ECO:0000256" key="1">
    <source>
        <dbReference type="ARBA" id="ARBA00004496"/>
    </source>
</evidence>
<accession>A0A0G1WGI9</accession>
<proteinExistence type="inferred from homology"/>
<comment type="subunit">
    <text evidence="3 13">Tetramer of two alpha and two beta subunits.</text>
</comment>
<dbReference type="GO" id="GO:0000287">
    <property type="term" value="F:magnesium ion binding"/>
    <property type="evidence" value="ECO:0007669"/>
    <property type="project" value="UniProtKB-UniRule"/>
</dbReference>
<evidence type="ECO:0000256" key="7">
    <source>
        <dbReference type="ARBA" id="ARBA00022741"/>
    </source>
</evidence>
<comment type="caution">
    <text evidence="15">The sequence shown here is derived from an EMBL/GenBank/DDBJ whole genome shotgun (WGS) entry which is preliminary data.</text>
</comment>
<dbReference type="GO" id="GO:0004826">
    <property type="term" value="F:phenylalanine-tRNA ligase activity"/>
    <property type="evidence" value="ECO:0007669"/>
    <property type="project" value="UniProtKB-UniRule"/>
</dbReference>
<dbReference type="EC" id="6.1.1.20" evidence="13"/>
<evidence type="ECO:0000259" key="14">
    <source>
        <dbReference type="PROSITE" id="PS50862"/>
    </source>
</evidence>
<dbReference type="PANTHER" id="PTHR11538">
    <property type="entry name" value="PHENYLALANYL-TRNA SYNTHETASE"/>
    <property type="match status" value="1"/>
</dbReference>
<evidence type="ECO:0000256" key="13">
    <source>
        <dbReference type="HAMAP-Rule" id="MF_00281"/>
    </source>
</evidence>
<evidence type="ECO:0000256" key="9">
    <source>
        <dbReference type="ARBA" id="ARBA00022842"/>
    </source>
</evidence>
<comment type="catalytic activity">
    <reaction evidence="12 13">
        <text>tRNA(Phe) + L-phenylalanine + ATP = L-phenylalanyl-tRNA(Phe) + AMP + diphosphate + H(+)</text>
        <dbReference type="Rhea" id="RHEA:19413"/>
        <dbReference type="Rhea" id="RHEA-COMP:9668"/>
        <dbReference type="Rhea" id="RHEA-COMP:9699"/>
        <dbReference type="ChEBI" id="CHEBI:15378"/>
        <dbReference type="ChEBI" id="CHEBI:30616"/>
        <dbReference type="ChEBI" id="CHEBI:33019"/>
        <dbReference type="ChEBI" id="CHEBI:58095"/>
        <dbReference type="ChEBI" id="CHEBI:78442"/>
        <dbReference type="ChEBI" id="CHEBI:78531"/>
        <dbReference type="ChEBI" id="CHEBI:456215"/>
        <dbReference type="EC" id="6.1.1.20"/>
    </reaction>
</comment>
<evidence type="ECO:0000313" key="16">
    <source>
        <dbReference type="Proteomes" id="UP000033882"/>
    </source>
</evidence>
<dbReference type="GO" id="GO:0006432">
    <property type="term" value="P:phenylalanyl-tRNA aminoacylation"/>
    <property type="evidence" value="ECO:0007669"/>
    <property type="project" value="UniProtKB-UniRule"/>
</dbReference>
<dbReference type="NCBIfam" id="TIGR00468">
    <property type="entry name" value="pheS"/>
    <property type="match status" value="1"/>
</dbReference>
<name>A0A0G1WGI9_9BACT</name>
<evidence type="ECO:0000256" key="11">
    <source>
        <dbReference type="ARBA" id="ARBA00023146"/>
    </source>
</evidence>
<keyword evidence="5 13" id="KW-0436">Ligase</keyword>
<dbReference type="GO" id="GO:0005524">
    <property type="term" value="F:ATP binding"/>
    <property type="evidence" value="ECO:0007669"/>
    <property type="project" value="UniProtKB-UniRule"/>
</dbReference>
<feature type="domain" description="Aminoacyl-transfer RNA synthetases class-II family profile" evidence="14">
    <location>
        <begin position="107"/>
        <end position="333"/>
    </location>
</feature>
<keyword evidence="11 13" id="KW-0030">Aminoacyl-tRNA synthetase</keyword>
<evidence type="ECO:0000256" key="4">
    <source>
        <dbReference type="ARBA" id="ARBA00022490"/>
    </source>
</evidence>
<keyword evidence="6 13" id="KW-0479">Metal-binding</keyword>
<keyword evidence="4 13" id="KW-0963">Cytoplasm</keyword>
<dbReference type="InterPro" id="IPR002319">
    <property type="entry name" value="Phenylalanyl-tRNA_Synthase"/>
</dbReference>
<evidence type="ECO:0000256" key="3">
    <source>
        <dbReference type="ARBA" id="ARBA00011209"/>
    </source>
</evidence>
<dbReference type="EMBL" id="LCPB01000014">
    <property type="protein sequence ID" value="KKU89443.1"/>
    <property type="molecule type" value="Genomic_DNA"/>
</dbReference>
<comment type="similarity">
    <text evidence="2 13">Belongs to the class-II aminoacyl-tRNA synthetase family. Phe-tRNA synthetase alpha subunit type 1 subfamily.</text>
</comment>
<dbReference type="SUPFAM" id="SSF46589">
    <property type="entry name" value="tRNA-binding arm"/>
    <property type="match status" value="1"/>
</dbReference>
<dbReference type="InterPro" id="IPR004529">
    <property type="entry name" value="Phe-tRNA-synth_IIc_asu"/>
</dbReference>
<evidence type="ECO:0000256" key="8">
    <source>
        <dbReference type="ARBA" id="ARBA00022840"/>
    </source>
</evidence>
<keyword evidence="9 13" id="KW-0460">Magnesium</keyword>
<evidence type="ECO:0000256" key="2">
    <source>
        <dbReference type="ARBA" id="ARBA00010207"/>
    </source>
</evidence>
<keyword evidence="7 13" id="KW-0547">Nucleotide-binding</keyword>